<sequence>MDSSRISHTSNNGGEDAENLLTLSLSIGSRSPPSSSPTPRYYTLEKQVPVSPSSLESISQPVIPILQVPPLIIYPNYEPHIPTGLNPNDNAVPREMVSHSGSRPSRARKSPSQSAQQIKTETVPQPFPWSTTQRATVHGLDYLLSHNITTISGQVHCKKCDKIYTIEYDLQQKFREISDFIRENKFCLHDRAPREWMSPTLPICESCGSSVKPVVRKKKSINWLFLLLGKMLGCCKLSELKYFCKHTKNHKTGAKDRVLYLTYMGLCKQLDPTGPFDI</sequence>
<gene>
    <name evidence="3" type="ORF">HRI_003975400</name>
</gene>
<organism evidence="3 4">
    <name type="scientific">Hibiscus trionum</name>
    <name type="common">Flower of an hour</name>
    <dbReference type="NCBI Taxonomy" id="183268"/>
    <lineage>
        <taxon>Eukaryota</taxon>
        <taxon>Viridiplantae</taxon>
        <taxon>Streptophyta</taxon>
        <taxon>Embryophyta</taxon>
        <taxon>Tracheophyta</taxon>
        <taxon>Spermatophyta</taxon>
        <taxon>Magnoliopsida</taxon>
        <taxon>eudicotyledons</taxon>
        <taxon>Gunneridae</taxon>
        <taxon>Pentapetalae</taxon>
        <taxon>rosids</taxon>
        <taxon>malvids</taxon>
        <taxon>Malvales</taxon>
        <taxon>Malvaceae</taxon>
        <taxon>Malvoideae</taxon>
        <taxon>Hibiscus</taxon>
    </lineage>
</organism>
<evidence type="ECO:0000259" key="2">
    <source>
        <dbReference type="Pfam" id="PF23324"/>
    </source>
</evidence>
<dbReference type="InterPro" id="IPR055513">
    <property type="entry name" value="DUF7086"/>
</dbReference>
<dbReference type="AlphaFoldDB" id="A0A9W7IXU2"/>
<feature type="region of interest" description="Disordered" evidence="1">
    <location>
        <begin position="84"/>
        <end position="127"/>
    </location>
</feature>
<proteinExistence type="predicted"/>
<reference evidence="3" key="1">
    <citation type="submission" date="2023-05" db="EMBL/GenBank/DDBJ databases">
        <title>Genome and transcriptome analyses reveal genes involved in the formation of fine ridges on petal epidermal cells in Hibiscus trionum.</title>
        <authorList>
            <person name="Koshimizu S."/>
            <person name="Masuda S."/>
            <person name="Ishii T."/>
            <person name="Shirasu K."/>
            <person name="Hoshino A."/>
            <person name="Arita M."/>
        </authorList>
    </citation>
    <scope>NUCLEOTIDE SEQUENCE</scope>
    <source>
        <strain evidence="3">Hamamatsu line</strain>
    </source>
</reference>
<feature type="compositionally biased region" description="Low complexity" evidence="1">
    <location>
        <begin position="29"/>
        <end position="42"/>
    </location>
</feature>
<evidence type="ECO:0000313" key="4">
    <source>
        <dbReference type="Proteomes" id="UP001165190"/>
    </source>
</evidence>
<name>A0A9W7IXU2_HIBTR</name>
<dbReference type="Proteomes" id="UP001165190">
    <property type="component" value="Unassembled WGS sequence"/>
</dbReference>
<feature type="region of interest" description="Disordered" evidence="1">
    <location>
        <begin position="1"/>
        <end position="43"/>
    </location>
</feature>
<dbReference type="EMBL" id="BSYR01000037">
    <property type="protein sequence ID" value="GMJ03062.1"/>
    <property type="molecule type" value="Genomic_DNA"/>
</dbReference>
<feature type="domain" description="DUF7086" evidence="2">
    <location>
        <begin position="140"/>
        <end position="270"/>
    </location>
</feature>
<dbReference type="OrthoDB" id="1900495at2759"/>
<comment type="caution">
    <text evidence="3">The sequence shown here is derived from an EMBL/GenBank/DDBJ whole genome shotgun (WGS) entry which is preliminary data.</text>
</comment>
<dbReference type="PANTHER" id="PTHR34272:SF8">
    <property type="entry name" value="HYDROXYPROLINE-RICH GLYCOPROTEIN FAMILY PROTEIN"/>
    <property type="match status" value="1"/>
</dbReference>
<protein>
    <recommendedName>
        <fullName evidence="2">DUF7086 domain-containing protein</fullName>
    </recommendedName>
</protein>
<evidence type="ECO:0000313" key="3">
    <source>
        <dbReference type="EMBL" id="GMJ03062.1"/>
    </source>
</evidence>
<accession>A0A9W7IXU2</accession>
<feature type="compositionally biased region" description="Polar residues" evidence="1">
    <location>
        <begin position="1"/>
        <end position="13"/>
    </location>
</feature>
<dbReference type="Pfam" id="PF23324">
    <property type="entry name" value="DUF7086"/>
    <property type="match status" value="1"/>
</dbReference>
<evidence type="ECO:0000256" key="1">
    <source>
        <dbReference type="SAM" id="MobiDB-lite"/>
    </source>
</evidence>
<feature type="compositionally biased region" description="Polar residues" evidence="1">
    <location>
        <begin position="110"/>
        <end position="127"/>
    </location>
</feature>
<dbReference type="PANTHER" id="PTHR34272">
    <property type="entry name" value="EXPRESSED PROTEIN"/>
    <property type="match status" value="1"/>
</dbReference>
<keyword evidence="4" id="KW-1185">Reference proteome</keyword>